<evidence type="ECO:0000313" key="2">
    <source>
        <dbReference type="Proteomes" id="UP000288227"/>
    </source>
</evidence>
<dbReference type="InterPro" id="IPR025293">
    <property type="entry name" value="YfiR/HmsC-like"/>
</dbReference>
<protein>
    <submittedName>
        <fullName evidence="1">DUF4154 domain-containing protein</fullName>
    </submittedName>
</protein>
<keyword evidence="2" id="KW-1185">Reference proteome</keyword>
<organism evidence="1 2">
    <name type="scientific">Chryseotalea sanaruensis</name>
    <dbReference type="NCBI Taxonomy" id="2482724"/>
    <lineage>
        <taxon>Bacteria</taxon>
        <taxon>Pseudomonadati</taxon>
        <taxon>Bacteroidota</taxon>
        <taxon>Cytophagia</taxon>
        <taxon>Cytophagales</taxon>
        <taxon>Chryseotaleaceae</taxon>
        <taxon>Chryseotalea</taxon>
    </lineage>
</organism>
<gene>
    <name evidence="1" type="ORF">SanaruYs_33780</name>
</gene>
<proteinExistence type="predicted"/>
<reference evidence="1 2" key="1">
    <citation type="submission" date="2018-11" db="EMBL/GenBank/DDBJ databases">
        <title>Chryseotalea sanarue gen. nov., sp., nov., a member of the family Cytophagaceae, isolated from a brackish lake in Hamamatsu Japan.</title>
        <authorList>
            <person name="Maejima Y."/>
            <person name="Iino T."/>
            <person name="Muraguchi Y."/>
            <person name="Fukuda K."/>
            <person name="Ohkuma M."/>
            <person name="Moriuchi R."/>
            <person name="Dohra H."/>
            <person name="Kimbara K."/>
            <person name="Shintani M."/>
        </authorList>
    </citation>
    <scope>NUCLEOTIDE SEQUENCE [LARGE SCALE GENOMIC DNA]</scope>
    <source>
        <strain evidence="1 2">Ys</strain>
    </source>
</reference>
<dbReference type="EMBL" id="BHXQ01000006">
    <property type="protein sequence ID" value="GCC53135.1"/>
    <property type="molecule type" value="Genomic_DNA"/>
</dbReference>
<name>A0A401UE07_9BACT</name>
<dbReference type="Pfam" id="PF13689">
    <property type="entry name" value="DUF4154"/>
    <property type="match status" value="1"/>
</dbReference>
<evidence type="ECO:0000313" key="1">
    <source>
        <dbReference type="EMBL" id="GCC53135.1"/>
    </source>
</evidence>
<sequence length="156" mass="17269">MIASTAFSQDYKLHPVYIFSFTKYIVWPDAYKEGDFEILVLGDSPIVKELNAMANAKRTPDNRKIVVTKIESPTDIKKCNVLFVPAGKSKALGDVLNKVGSQSILIITEEEGLGAKGSNINFVIREGKLFFELNQGSMTKQNLKASTELSRLAIQI</sequence>
<accession>A0A401UE07</accession>
<dbReference type="Proteomes" id="UP000288227">
    <property type="component" value="Unassembled WGS sequence"/>
</dbReference>
<comment type="caution">
    <text evidence="1">The sequence shown here is derived from an EMBL/GenBank/DDBJ whole genome shotgun (WGS) entry which is preliminary data.</text>
</comment>
<dbReference type="AlphaFoldDB" id="A0A401UE07"/>